<feature type="region of interest" description="Disordered" evidence="1">
    <location>
        <begin position="411"/>
        <end position="431"/>
    </location>
</feature>
<feature type="compositionally biased region" description="Basic and acidic residues" evidence="1">
    <location>
        <begin position="411"/>
        <end position="426"/>
    </location>
</feature>
<evidence type="ECO:0000256" key="1">
    <source>
        <dbReference type="SAM" id="MobiDB-lite"/>
    </source>
</evidence>
<accession>A0ABQ7JFV9</accession>
<sequence length="463" mass="52441">MHSKSRNQLETKCFIPSAQRSDPISANNEATMCCSAVDKDKNSTQDGKGAGDSSASKILRSSSNPKALNEGFKDNERSLTYRRSVSLNSVEPIYFENEYFEGRFLLLLRPQSLENFKYRHIFEKRKRIFEIQVQGRFKKKPASIVFFGVEMEKKLKLDILSNGIAHTVLAFMSNLSSGRLLKYSFGQEAKKVAAVKQQTPFFAATKFFRQSSLHGKKNTESEEILSTENAVEPSELEILPHLVYPLIASADLLIASKVCETHKNDFRFRPPNSTDPQNSFISAGQDSTRHACGCDVLPVLGEVIHESESQIEERKCILSHGSPVSRSEWRLFGRSKSSLEVEEKKSHLQAHSNPMDYFSTDFVYTFTYGSMYLNLLEWCVVGIPVFRSIDLSRFTLSQSINFVAYDVHSSDGADENEKRSHGDKSSKNSPLLEDIPRRVARNLEAPHSVANKRYYVRVSCIRE</sequence>
<proteinExistence type="predicted"/>
<feature type="region of interest" description="Disordered" evidence="1">
    <location>
        <begin position="39"/>
        <end position="71"/>
    </location>
</feature>
<reference evidence="3 4" key="1">
    <citation type="journal article" date="2020" name="bioRxiv">
        <title>Metabolic contributions of an alphaproteobacterial endosymbiont in the apicomplexan Cardiosporidium cionae.</title>
        <authorList>
            <person name="Hunter E.S."/>
            <person name="Paight C.J."/>
            <person name="Lane C.E."/>
        </authorList>
    </citation>
    <scope>NUCLEOTIDE SEQUENCE [LARGE SCALE GENOMIC DNA]</scope>
    <source>
        <strain evidence="3">ESH_2018</strain>
    </source>
</reference>
<evidence type="ECO:0000313" key="4">
    <source>
        <dbReference type="Proteomes" id="UP000823046"/>
    </source>
</evidence>
<organism evidence="3 4">
    <name type="scientific">Cardiosporidium cionae</name>
    <dbReference type="NCBI Taxonomy" id="476202"/>
    <lineage>
        <taxon>Eukaryota</taxon>
        <taxon>Sar</taxon>
        <taxon>Alveolata</taxon>
        <taxon>Apicomplexa</taxon>
        <taxon>Aconoidasida</taxon>
        <taxon>Nephromycida</taxon>
        <taxon>Cardiosporidium</taxon>
    </lineage>
</organism>
<feature type="domain" description="Domain of unknown function at the cortex 1" evidence="2">
    <location>
        <begin position="232"/>
        <end position="410"/>
    </location>
</feature>
<gene>
    <name evidence="3" type="ORF">IE077_002226</name>
</gene>
<keyword evidence="4" id="KW-1185">Reference proteome</keyword>
<name>A0ABQ7JFV9_9APIC</name>
<dbReference type="EMBL" id="JADAQX010000017">
    <property type="protein sequence ID" value="KAF8822891.1"/>
    <property type="molecule type" value="Genomic_DNA"/>
</dbReference>
<feature type="compositionally biased region" description="Polar residues" evidence="1">
    <location>
        <begin position="53"/>
        <end position="66"/>
    </location>
</feature>
<dbReference type="Proteomes" id="UP000823046">
    <property type="component" value="Unassembled WGS sequence"/>
</dbReference>
<evidence type="ECO:0000313" key="3">
    <source>
        <dbReference type="EMBL" id="KAF8822891.1"/>
    </source>
</evidence>
<evidence type="ECO:0000259" key="2">
    <source>
        <dbReference type="Pfam" id="PF08588"/>
    </source>
</evidence>
<protein>
    <recommendedName>
        <fullName evidence="2">Domain of unknown function at the cortex 1 domain-containing protein</fullName>
    </recommendedName>
</protein>
<comment type="caution">
    <text evidence="3">The sequence shown here is derived from an EMBL/GenBank/DDBJ whole genome shotgun (WGS) entry which is preliminary data.</text>
</comment>
<dbReference type="Pfam" id="PF08588">
    <property type="entry name" value="Duc1"/>
    <property type="match status" value="2"/>
</dbReference>
<feature type="domain" description="Domain of unknown function at the cortex 1" evidence="2">
    <location>
        <begin position="82"/>
        <end position="173"/>
    </location>
</feature>
<dbReference type="InterPro" id="IPR013897">
    <property type="entry name" value="Duc1"/>
</dbReference>